<dbReference type="OrthoDB" id="1688618at2759"/>
<organism evidence="5 6">
    <name type="scientific">Kipferlia bialata</name>
    <dbReference type="NCBI Taxonomy" id="797122"/>
    <lineage>
        <taxon>Eukaryota</taxon>
        <taxon>Metamonada</taxon>
        <taxon>Carpediemonas-like organisms</taxon>
        <taxon>Kipferlia</taxon>
    </lineage>
</organism>
<proteinExistence type="inferred from homology"/>
<dbReference type="GO" id="GO:0042555">
    <property type="term" value="C:MCM complex"/>
    <property type="evidence" value="ECO:0007669"/>
    <property type="project" value="InterPro"/>
</dbReference>
<dbReference type="GO" id="GO:0003697">
    <property type="term" value="F:single-stranded DNA binding"/>
    <property type="evidence" value="ECO:0007669"/>
    <property type="project" value="TreeGrafter"/>
</dbReference>
<dbReference type="Pfam" id="PF14551">
    <property type="entry name" value="MCM_N"/>
    <property type="match status" value="1"/>
</dbReference>
<keyword evidence="2" id="KW-0131">Cell cycle</keyword>
<evidence type="ECO:0000259" key="3">
    <source>
        <dbReference type="Pfam" id="PF14551"/>
    </source>
</evidence>
<accession>A0A9K3GNY0</accession>
<feature type="domain" description="MCM N-terminal" evidence="3">
    <location>
        <begin position="129"/>
        <end position="219"/>
    </location>
</feature>
<dbReference type="GO" id="GO:1902975">
    <property type="term" value="P:mitotic DNA replication initiation"/>
    <property type="evidence" value="ECO:0007669"/>
    <property type="project" value="TreeGrafter"/>
</dbReference>
<dbReference type="GO" id="GO:0017116">
    <property type="term" value="F:single-stranded DNA helicase activity"/>
    <property type="evidence" value="ECO:0007669"/>
    <property type="project" value="TreeGrafter"/>
</dbReference>
<feature type="domain" description="MCM OB" evidence="4">
    <location>
        <begin position="227"/>
        <end position="292"/>
    </location>
</feature>
<protein>
    <submittedName>
        <fullName evidence="5">DNA replication licensing factor Mcm2</fullName>
    </submittedName>
</protein>
<comment type="similarity">
    <text evidence="1">Belongs to the MCM family.</text>
</comment>
<dbReference type="GO" id="GO:0005634">
    <property type="term" value="C:nucleus"/>
    <property type="evidence" value="ECO:0007669"/>
    <property type="project" value="InterPro"/>
</dbReference>
<dbReference type="AlphaFoldDB" id="A0A9K3GNY0"/>
<dbReference type="EMBL" id="BDIP01005548">
    <property type="protein sequence ID" value="GIQ89892.1"/>
    <property type="molecule type" value="Genomic_DNA"/>
</dbReference>
<evidence type="ECO:0000313" key="6">
    <source>
        <dbReference type="Proteomes" id="UP000265618"/>
    </source>
</evidence>
<dbReference type="PANTHER" id="PTHR11630:SF44">
    <property type="entry name" value="DNA REPLICATION LICENSING FACTOR MCM2"/>
    <property type="match status" value="1"/>
</dbReference>
<dbReference type="PANTHER" id="PTHR11630">
    <property type="entry name" value="DNA REPLICATION LICENSING FACTOR MCM FAMILY MEMBER"/>
    <property type="match status" value="1"/>
</dbReference>
<dbReference type="InterPro" id="IPR008045">
    <property type="entry name" value="MCM2"/>
</dbReference>
<dbReference type="GO" id="GO:0005524">
    <property type="term" value="F:ATP binding"/>
    <property type="evidence" value="ECO:0007669"/>
    <property type="project" value="InterPro"/>
</dbReference>
<sequence>WMLSDSLCEVDDASDVDSAAADTVSVIQRLLWHVDVRYKTEADFPELYAACLGPVSAMRKLGPIVTIAATDREAGHDAMTVDSTEADMVFEEEDDREAFEPVDLSDWGASVADFLARTDVQRTLYVETLRFLNTYVDPHGRQGDRPKYEQVLSNTVQKQSPSLPIDYEDLAHFDQNLASLVADAPAQCLAKLDEAAERYVFAKYPDYADACQRIIARPFNLPFANTLRGLRRIDLGKLIRLKGVVTRRSPPYPSLLSIKLRCTKCQHVIGPIPVATGSGQAPSTRCDSCGAKVCIRVCA</sequence>
<dbReference type="Gene3D" id="3.30.1640.10">
    <property type="entry name" value="mini-chromosome maintenance (MCM) complex, chain A, domain 1"/>
    <property type="match status" value="1"/>
</dbReference>
<evidence type="ECO:0000256" key="2">
    <source>
        <dbReference type="ARBA" id="ARBA00023306"/>
    </source>
</evidence>
<evidence type="ECO:0000313" key="5">
    <source>
        <dbReference type="EMBL" id="GIQ89892.1"/>
    </source>
</evidence>
<feature type="non-terminal residue" evidence="5">
    <location>
        <position position="1"/>
    </location>
</feature>
<keyword evidence="6" id="KW-1185">Reference proteome</keyword>
<dbReference type="SUPFAM" id="SSF50249">
    <property type="entry name" value="Nucleic acid-binding proteins"/>
    <property type="match status" value="1"/>
</dbReference>
<dbReference type="InterPro" id="IPR033762">
    <property type="entry name" value="MCM_OB"/>
</dbReference>
<dbReference type="InterPro" id="IPR012340">
    <property type="entry name" value="NA-bd_OB-fold"/>
</dbReference>
<dbReference type="InterPro" id="IPR031327">
    <property type="entry name" value="MCM"/>
</dbReference>
<gene>
    <name evidence="5" type="ORF">KIPB_012497</name>
</gene>
<dbReference type="Pfam" id="PF17207">
    <property type="entry name" value="MCM_OB"/>
    <property type="match status" value="1"/>
</dbReference>
<dbReference type="Proteomes" id="UP000265618">
    <property type="component" value="Unassembled WGS sequence"/>
</dbReference>
<evidence type="ECO:0000256" key="1">
    <source>
        <dbReference type="ARBA" id="ARBA00008010"/>
    </source>
</evidence>
<dbReference type="InterPro" id="IPR027925">
    <property type="entry name" value="MCM_N"/>
</dbReference>
<dbReference type="GO" id="GO:0000727">
    <property type="term" value="P:double-strand break repair via break-induced replication"/>
    <property type="evidence" value="ECO:0007669"/>
    <property type="project" value="TreeGrafter"/>
</dbReference>
<dbReference type="PRINTS" id="PR01658">
    <property type="entry name" value="MCMPROTEIN2"/>
</dbReference>
<dbReference type="GO" id="GO:0043138">
    <property type="term" value="F:3'-5' DNA helicase activity"/>
    <property type="evidence" value="ECO:0007669"/>
    <property type="project" value="TreeGrafter"/>
</dbReference>
<comment type="caution">
    <text evidence="5">The sequence shown here is derived from an EMBL/GenBank/DDBJ whole genome shotgun (WGS) entry which is preliminary data.</text>
</comment>
<name>A0A9K3GNY0_9EUKA</name>
<evidence type="ECO:0000259" key="4">
    <source>
        <dbReference type="Pfam" id="PF17207"/>
    </source>
</evidence>
<reference evidence="5 6" key="1">
    <citation type="journal article" date="2018" name="PLoS ONE">
        <title>The draft genome of Kipferlia bialata reveals reductive genome evolution in fornicate parasites.</title>
        <authorList>
            <person name="Tanifuji G."/>
            <person name="Takabayashi S."/>
            <person name="Kume K."/>
            <person name="Takagi M."/>
            <person name="Nakayama T."/>
            <person name="Kamikawa R."/>
            <person name="Inagaki Y."/>
            <person name="Hashimoto T."/>
        </authorList>
    </citation>
    <scope>NUCLEOTIDE SEQUENCE [LARGE SCALE GENOMIC DNA]</scope>
    <source>
        <strain evidence="5">NY0173</strain>
    </source>
</reference>